<accession>A0A5E8BK43</accession>
<feature type="transmembrane region" description="Helical" evidence="8">
    <location>
        <begin position="134"/>
        <end position="160"/>
    </location>
</feature>
<dbReference type="PIRSF" id="PIRSF006060">
    <property type="entry name" value="AA_transporter"/>
    <property type="match status" value="1"/>
</dbReference>
<feature type="domain" description="Amino acid permease/ SLC12A" evidence="9">
    <location>
        <begin position="56"/>
        <end position="520"/>
    </location>
</feature>
<comment type="subcellular location">
    <subcellularLocation>
        <location evidence="1">Membrane</location>
        <topology evidence="1">Multi-pass membrane protein</topology>
    </subcellularLocation>
</comment>
<dbReference type="AlphaFoldDB" id="A0A5E8BK43"/>
<gene>
    <name evidence="10" type="ORF">SAPINGB_P003038</name>
</gene>
<reference evidence="10 11" key="1">
    <citation type="submission" date="2019-09" db="EMBL/GenBank/DDBJ databases">
        <authorList>
            <person name="Brejova B."/>
        </authorList>
    </citation>
    <scope>NUCLEOTIDE SEQUENCE [LARGE SCALE GENOMIC DNA]</scope>
</reference>
<feature type="transmembrane region" description="Helical" evidence="8">
    <location>
        <begin position="464"/>
        <end position="485"/>
    </location>
</feature>
<organism evidence="10 11">
    <name type="scientific">Magnusiomyces paraingens</name>
    <dbReference type="NCBI Taxonomy" id="2606893"/>
    <lineage>
        <taxon>Eukaryota</taxon>
        <taxon>Fungi</taxon>
        <taxon>Dikarya</taxon>
        <taxon>Ascomycota</taxon>
        <taxon>Saccharomycotina</taxon>
        <taxon>Dipodascomycetes</taxon>
        <taxon>Dipodascales</taxon>
        <taxon>Dipodascaceae</taxon>
        <taxon>Magnusiomyces</taxon>
    </lineage>
</organism>
<keyword evidence="11" id="KW-1185">Reference proteome</keyword>
<dbReference type="RefSeq" id="XP_031853647.1">
    <property type="nucleotide sequence ID" value="XM_031997756.1"/>
</dbReference>
<dbReference type="Proteomes" id="UP000398389">
    <property type="component" value="Unassembled WGS sequence"/>
</dbReference>
<feature type="transmembrane region" description="Helical" evidence="8">
    <location>
        <begin position="199"/>
        <end position="216"/>
    </location>
</feature>
<dbReference type="GO" id="GO:0016020">
    <property type="term" value="C:membrane"/>
    <property type="evidence" value="ECO:0007669"/>
    <property type="project" value="UniProtKB-SubCell"/>
</dbReference>
<feature type="transmembrane region" description="Helical" evidence="8">
    <location>
        <begin position="166"/>
        <end position="187"/>
    </location>
</feature>
<feature type="transmembrane region" description="Helical" evidence="8">
    <location>
        <begin position="287"/>
        <end position="305"/>
    </location>
</feature>
<protein>
    <recommendedName>
        <fullName evidence="9">Amino acid permease/ SLC12A domain-containing protein</fullName>
    </recommendedName>
</protein>
<feature type="transmembrane region" description="Helical" evidence="8">
    <location>
        <begin position="383"/>
        <end position="406"/>
    </location>
</feature>
<evidence type="ECO:0000256" key="2">
    <source>
        <dbReference type="ARBA" id="ARBA00006983"/>
    </source>
</evidence>
<keyword evidence="4 8" id="KW-0812">Transmembrane</keyword>
<keyword evidence="3" id="KW-0813">Transport</keyword>
<evidence type="ECO:0000256" key="3">
    <source>
        <dbReference type="ARBA" id="ARBA00022448"/>
    </source>
</evidence>
<dbReference type="Pfam" id="PF00324">
    <property type="entry name" value="AA_permease"/>
    <property type="match status" value="1"/>
</dbReference>
<name>A0A5E8BK43_9ASCO</name>
<sequence>MKLLNRIKNSPEIVENECDRNIDGENIQIEGSISNKTKNGKISKEEYTQRKLKSRHIQLIGIGGTIGTTLFVQIGQSLVKGGPGSLLLAFIAWCIPILCVTSSTAEMVSYLPIPSPFIRLAGRCVDEAFEVMTGWNFFLLEAIMIPFEITAVNVILHFWFKDYSLVIPMVIQIVLYAAINVFAVHWYGESEYWMSIGKVLLAIGLIFFTFITMVGGNPQHDAYGFRYWKEPGAFQEYISTGSWGRFLGFFACLTQAAFTMAGPEYVSMAAGEAENPRKVMPKAFKAVFYRLITFFIIGALSVGIICPANDPNLISAISNGHPGAAASPYVIAMTRLKIRVLPHIVNALILTSAFSAGNSYCYCSSRTIYGLALQGHAPKILSYCTKSGVPIVAVGVSLCFGFLSFLQLGKGAQAVLNWMVNIVTVSQLLNFSTLCVTYICFFHALKAQNIDRNSLPYCGYLQPYLAYVGLVCTLTMTFLAGYPVFVNWDVTTFIFSYIMIPICVIIFLVWKVFKKTSFRKSIDIDLTTGLKEIQEHIDSFIPSQKPQTWYQRFLAVIFGS</sequence>
<evidence type="ECO:0000313" key="11">
    <source>
        <dbReference type="Proteomes" id="UP000398389"/>
    </source>
</evidence>
<feature type="transmembrane region" description="Helical" evidence="8">
    <location>
        <begin position="343"/>
        <end position="363"/>
    </location>
</feature>
<keyword evidence="5" id="KW-0029">Amino-acid transport</keyword>
<dbReference type="EMBL" id="CABVLU010000002">
    <property type="protein sequence ID" value="VVT51262.1"/>
    <property type="molecule type" value="Genomic_DNA"/>
</dbReference>
<dbReference type="InterPro" id="IPR050524">
    <property type="entry name" value="APC_YAT"/>
</dbReference>
<dbReference type="GO" id="GO:0015171">
    <property type="term" value="F:amino acid transmembrane transporter activity"/>
    <property type="evidence" value="ECO:0007669"/>
    <property type="project" value="TreeGrafter"/>
</dbReference>
<dbReference type="Gene3D" id="1.20.1740.10">
    <property type="entry name" value="Amino acid/polyamine transporter I"/>
    <property type="match status" value="1"/>
</dbReference>
<evidence type="ECO:0000256" key="6">
    <source>
        <dbReference type="ARBA" id="ARBA00022989"/>
    </source>
</evidence>
<dbReference type="OrthoDB" id="10062876at2759"/>
<evidence type="ECO:0000256" key="4">
    <source>
        <dbReference type="ARBA" id="ARBA00022692"/>
    </source>
</evidence>
<dbReference type="PANTHER" id="PTHR43341:SF15">
    <property type="entry name" value="GENERAL AMINO ACID PERMEASE AGP2"/>
    <property type="match status" value="1"/>
</dbReference>
<feature type="transmembrane region" description="Helical" evidence="8">
    <location>
        <begin position="57"/>
        <end position="74"/>
    </location>
</feature>
<feature type="transmembrane region" description="Helical" evidence="8">
    <location>
        <begin position="86"/>
        <end position="113"/>
    </location>
</feature>
<feature type="transmembrane region" description="Helical" evidence="8">
    <location>
        <begin position="418"/>
        <end position="444"/>
    </location>
</feature>
<comment type="similarity">
    <text evidence="2">Belongs to the amino acid-polyamine-organocation (APC) superfamily. YAT (TC 2.A.3.10) family.</text>
</comment>
<feature type="transmembrane region" description="Helical" evidence="8">
    <location>
        <begin position="491"/>
        <end position="510"/>
    </location>
</feature>
<keyword evidence="6 8" id="KW-1133">Transmembrane helix</keyword>
<feature type="transmembrane region" description="Helical" evidence="8">
    <location>
        <begin position="246"/>
        <end position="266"/>
    </location>
</feature>
<evidence type="ECO:0000256" key="1">
    <source>
        <dbReference type="ARBA" id="ARBA00004141"/>
    </source>
</evidence>
<evidence type="ECO:0000259" key="9">
    <source>
        <dbReference type="Pfam" id="PF00324"/>
    </source>
</evidence>
<evidence type="ECO:0000256" key="7">
    <source>
        <dbReference type="ARBA" id="ARBA00023136"/>
    </source>
</evidence>
<evidence type="ECO:0000256" key="8">
    <source>
        <dbReference type="SAM" id="Phobius"/>
    </source>
</evidence>
<dbReference type="GeneID" id="43581856"/>
<dbReference type="FunFam" id="1.20.1740.10:FF:000006">
    <property type="entry name" value="General amino acid permease"/>
    <property type="match status" value="1"/>
</dbReference>
<dbReference type="InterPro" id="IPR004840">
    <property type="entry name" value="Amino_acid_permease_CS"/>
</dbReference>
<evidence type="ECO:0000256" key="5">
    <source>
        <dbReference type="ARBA" id="ARBA00022970"/>
    </source>
</evidence>
<dbReference type="PROSITE" id="PS00218">
    <property type="entry name" value="AMINO_ACID_PERMEASE_1"/>
    <property type="match status" value="1"/>
</dbReference>
<proteinExistence type="inferred from homology"/>
<dbReference type="InterPro" id="IPR004841">
    <property type="entry name" value="AA-permease/SLC12A_dom"/>
</dbReference>
<evidence type="ECO:0000313" key="10">
    <source>
        <dbReference type="EMBL" id="VVT51262.1"/>
    </source>
</evidence>
<dbReference type="PANTHER" id="PTHR43341">
    <property type="entry name" value="AMINO ACID PERMEASE"/>
    <property type="match status" value="1"/>
</dbReference>
<keyword evidence="7 8" id="KW-0472">Membrane</keyword>